<dbReference type="Pfam" id="PF04542">
    <property type="entry name" value="Sigma70_r2"/>
    <property type="match status" value="1"/>
</dbReference>
<evidence type="ECO:0000259" key="6">
    <source>
        <dbReference type="Pfam" id="PF08281"/>
    </source>
</evidence>
<dbReference type="NCBIfam" id="TIGR02937">
    <property type="entry name" value="sigma70-ECF"/>
    <property type="match status" value="1"/>
</dbReference>
<dbReference type="Gene3D" id="1.10.1740.10">
    <property type="match status" value="1"/>
</dbReference>
<dbReference type="InterPro" id="IPR013249">
    <property type="entry name" value="RNA_pol_sigma70_r4_t2"/>
</dbReference>
<dbReference type="InterPro" id="IPR013325">
    <property type="entry name" value="RNA_pol_sigma_r2"/>
</dbReference>
<dbReference type="Pfam" id="PF08281">
    <property type="entry name" value="Sigma70_r4_2"/>
    <property type="match status" value="1"/>
</dbReference>
<dbReference type="EMBL" id="JAUSQZ010000001">
    <property type="protein sequence ID" value="MDP9828014.1"/>
    <property type="molecule type" value="Genomic_DNA"/>
</dbReference>
<dbReference type="Proteomes" id="UP001235712">
    <property type="component" value="Unassembled WGS sequence"/>
</dbReference>
<dbReference type="InterPro" id="IPR014284">
    <property type="entry name" value="RNA_pol_sigma-70_dom"/>
</dbReference>
<dbReference type="RefSeq" id="WP_307244759.1">
    <property type="nucleotide sequence ID" value="NZ_JAUSQZ010000001.1"/>
</dbReference>
<name>A0ABT9P6F5_9ACTN</name>
<sequence length="409" mass="44331">MPSPHALIEGVFRVEATRIVASVARMVRDVGVAEEIAQDALVTALEQWPVKGTPDNPAAWLMTTARNRAIDRIRREARLAENLVELGHRLPSDVVPEIDTIEDDVLRLVFVTCHPVLAPQNRVALALRLLGGLTTAEIARAYLVPEATVAQRITRAKRTLAEKKVPFEVPAGDERPARLASVLEVVYLIFNEGYSASSGDDLLRPALCHDALHLGRTLAALMPAEPEVHGLLALLELQASRLRARTGDDSAPVPLDRQNRARWDQWLIRRGLAGLEKAQGLGGTFGPYTLQAAIAAEHARARTPDDTDWMRIAALYQVLLGALPTPVVALNRAVALGRALGPQAGLDAADALAGEPALRTYPLLPGVRADLLARLGRIDEARAEFERAAAMTGNVSEREALLSRARELP</sequence>
<dbReference type="PANTHER" id="PTHR47756">
    <property type="entry name" value="BLL6612 PROTEIN-RELATED"/>
    <property type="match status" value="1"/>
</dbReference>
<gene>
    <name evidence="8" type="ORF">J2S57_003763</name>
</gene>
<evidence type="ECO:0000256" key="1">
    <source>
        <dbReference type="ARBA" id="ARBA00010641"/>
    </source>
</evidence>
<dbReference type="InterPro" id="IPR046531">
    <property type="entry name" value="DUF6596"/>
</dbReference>
<evidence type="ECO:0000256" key="4">
    <source>
        <dbReference type="ARBA" id="ARBA00023163"/>
    </source>
</evidence>
<feature type="domain" description="RNA polymerase sigma factor 70 region 4 type 2" evidence="6">
    <location>
        <begin position="111"/>
        <end position="160"/>
    </location>
</feature>
<proteinExistence type="inferred from homology"/>
<dbReference type="PANTHER" id="PTHR47756:SF1">
    <property type="entry name" value="BLL0085 PROTEIN"/>
    <property type="match status" value="1"/>
</dbReference>
<comment type="caution">
    <text evidence="8">The sequence shown here is derived from an EMBL/GenBank/DDBJ whole genome shotgun (WGS) entry which is preliminary data.</text>
</comment>
<keyword evidence="3" id="KW-0731">Sigma factor</keyword>
<organism evidence="8 9">
    <name type="scientific">Kineosporia succinea</name>
    <dbReference type="NCBI Taxonomy" id="84632"/>
    <lineage>
        <taxon>Bacteria</taxon>
        <taxon>Bacillati</taxon>
        <taxon>Actinomycetota</taxon>
        <taxon>Actinomycetes</taxon>
        <taxon>Kineosporiales</taxon>
        <taxon>Kineosporiaceae</taxon>
        <taxon>Kineosporia</taxon>
    </lineage>
</organism>
<evidence type="ECO:0000259" key="5">
    <source>
        <dbReference type="Pfam" id="PF04542"/>
    </source>
</evidence>
<evidence type="ECO:0000313" key="8">
    <source>
        <dbReference type="EMBL" id="MDP9828014.1"/>
    </source>
</evidence>
<evidence type="ECO:0000259" key="7">
    <source>
        <dbReference type="Pfam" id="PF20239"/>
    </source>
</evidence>
<feature type="domain" description="RNA polymerase sigma-70 region 2" evidence="5">
    <location>
        <begin position="18"/>
        <end position="78"/>
    </location>
</feature>
<keyword evidence="2" id="KW-0805">Transcription regulation</keyword>
<comment type="similarity">
    <text evidence="1">Belongs to the sigma-70 factor family. ECF subfamily.</text>
</comment>
<dbReference type="InterPro" id="IPR007627">
    <property type="entry name" value="RNA_pol_sigma70_r2"/>
</dbReference>
<reference evidence="8 9" key="1">
    <citation type="submission" date="2023-07" db="EMBL/GenBank/DDBJ databases">
        <title>Sequencing the genomes of 1000 actinobacteria strains.</title>
        <authorList>
            <person name="Klenk H.-P."/>
        </authorList>
    </citation>
    <scope>NUCLEOTIDE SEQUENCE [LARGE SCALE GENOMIC DNA]</scope>
    <source>
        <strain evidence="8 9">DSM 44388</strain>
    </source>
</reference>
<dbReference type="Gene3D" id="1.10.10.10">
    <property type="entry name" value="Winged helix-like DNA-binding domain superfamily/Winged helix DNA-binding domain"/>
    <property type="match status" value="1"/>
</dbReference>
<dbReference type="Pfam" id="PF20239">
    <property type="entry name" value="DUF6596"/>
    <property type="match status" value="1"/>
</dbReference>
<evidence type="ECO:0000256" key="3">
    <source>
        <dbReference type="ARBA" id="ARBA00023082"/>
    </source>
</evidence>
<dbReference type="InterPro" id="IPR013324">
    <property type="entry name" value="RNA_pol_sigma_r3/r4-like"/>
</dbReference>
<evidence type="ECO:0000313" key="9">
    <source>
        <dbReference type="Proteomes" id="UP001235712"/>
    </source>
</evidence>
<dbReference type="InterPro" id="IPR036388">
    <property type="entry name" value="WH-like_DNA-bd_sf"/>
</dbReference>
<protein>
    <submittedName>
        <fullName evidence="8">RNA polymerase sigma factor (Sigma-70 family)</fullName>
    </submittedName>
</protein>
<dbReference type="SUPFAM" id="SSF88659">
    <property type="entry name" value="Sigma3 and sigma4 domains of RNA polymerase sigma factors"/>
    <property type="match status" value="1"/>
</dbReference>
<dbReference type="SUPFAM" id="SSF88946">
    <property type="entry name" value="Sigma2 domain of RNA polymerase sigma factors"/>
    <property type="match status" value="1"/>
</dbReference>
<accession>A0ABT9P6F5</accession>
<keyword evidence="4" id="KW-0804">Transcription</keyword>
<keyword evidence="9" id="KW-1185">Reference proteome</keyword>
<evidence type="ECO:0000256" key="2">
    <source>
        <dbReference type="ARBA" id="ARBA00023015"/>
    </source>
</evidence>
<feature type="domain" description="DUF6596" evidence="7">
    <location>
        <begin position="178"/>
        <end position="278"/>
    </location>
</feature>